<dbReference type="Gene3D" id="1.10.10.60">
    <property type="entry name" value="Homeodomain-like"/>
    <property type="match status" value="2"/>
</dbReference>
<keyword evidence="1" id="KW-0805">Transcription regulation</keyword>
<dbReference type="PROSITE" id="PS00041">
    <property type="entry name" value="HTH_ARAC_FAMILY_1"/>
    <property type="match status" value="1"/>
</dbReference>
<dbReference type="PRINTS" id="PR00032">
    <property type="entry name" value="HTHARAC"/>
</dbReference>
<evidence type="ECO:0000259" key="4">
    <source>
        <dbReference type="PROSITE" id="PS01124"/>
    </source>
</evidence>
<comment type="caution">
    <text evidence="5">The sequence shown here is derived from an EMBL/GenBank/DDBJ whole genome shotgun (WGS) entry which is preliminary data.</text>
</comment>
<dbReference type="PANTHER" id="PTHR43280">
    <property type="entry name" value="ARAC-FAMILY TRANSCRIPTIONAL REGULATOR"/>
    <property type="match status" value="1"/>
</dbReference>
<keyword evidence="6" id="KW-1185">Reference proteome</keyword>
<sequence length="146" mass="16984">MTHLPPIYLYRRIVQAKLYMDSNYHENIDLHAIADQAYFSRYHFIRLFSKIYGKTPHQYLIGVRIEKARLMLQTDMPVQQVCFAVGFDSLGSFTSLFKRCIGQSPAQYRTQQLARVAEIGRAPLKFIPNCFAQSNGWVQNSNFQEV</sequence>
<proteinExistence type="predicted"/>
<gene>
    <name evidence="5" type="ORF">IRJ18_12915</name>
</gene>
<feature type="domain" description="HTH araC/xylS-type" evidence="4">
    <location>
        <begin position="14"/>
        <end position="111"/>
    </location>
</feature>
<dbReference type="SUPFAM" id="SSF46689">
    <property type="entry name" value="Homeodomain-like"/>
    <property type="match status" value="2"/>
</dbReference>
<dbReference type="Pfam" id="PF12833">
    <property type="entry name" value="HTH_18"/>
    <property type="match status" value="1"/>
</dbReference>
<evidence type="ECO:0000313" key="5">
    <source>
        <dbReference type="EMBL" id="MBE9667265.1"/>
    </source>
</evidence>
<dbReference type="InterPro" id="IPR009057">
    <property type="entry name" value="Homeodomain-like_sf"/>
</dbReference>
<dbReference type="EMBL" id="JADFFM010000002">
    <property type="protein sequence ID" value="MBE9667265.1"/>
    <property type="molecule type" value="Genomic_DNA"/>
</dbReference>
<dbReference type="PANTHER" id="PTHR43280:SF2">
    <property type="entry name" value="HTH-TYPE TRANSCRIPTIONAL REGULATOR EXSA"/>
    <property type="match status" value="1"/>
</dbReference>
<organism evidence="5 6">
    <name type="scientific">Mucilaginibacter boryungensis</name>
    <dbReference type="NCBI Taxonomy" id="768480"/>
    <lineage>
        <taxon>Bacteria</taxon>
        <taxon>Pseudomonadati</taxon>
        <taxon>Bacteroidota</taxon>
        <taxon>Sphingobacteriia</taxon>
        <taxon>Sphingobacteriales</taxon>
        <taxon>Sphingobacteriaceae</taxon>
        <taxon>Mucilaginibacter</taxon>
    </lineage>
</organism>
<dbReference type="InterPro" id="IPR020449">
    <property type="entry name" value="Tscrpt_reg_AraC-type_HTH"/>
</dbReference>
<keyword evidence="3" id="KW-0804">Transcription</keyword>
<evidence type="ECO:0000256" key="3">
    <source>
        <dbReference type="ARBA" id="ARBA00023163"/>
    </source>
</evidence>
<protein>
    <submittedName>
        <fullName evidence="5">Helix-turn-helix transcriptional regulator</fullName>
    </submittedName>
</protein>
<dbReference type="InterPro" id="IPR018060">
    <property type="entry name" value="HTH_AraC"/>
</dbReference>
<keyword evidence="2" id="KW-0238">DNA-binding</keyword>
<evidence type="ECO:0000256" key="2">
    <source>
        <dbReference type="ARBA" id="ARBA00023125"/>
    </source>
</evidence>
<reference evidence="5 6" key="1">
    <citation type="submission" date="2020-10" db="EMBL/GenBank/DDBJ databases">
        <title>Mucilaginibacter mali sp. nov., isolated from rhizosphere soil of apple orchard.</title>
        <authorList>
            <person name="Lee J.-S."/>
            <person name="Kim H.S."/>
            <person name="Kim J.-S."/>
        </authorList>
    </citation>
    <scope>NUCLEOTIDE SEQUENCE [LARGE SCALE GENOMIC DNA]</scope>
    <source>
        <strain evidence="5 6">KCTC 23157</strain>
    </source>
</reference>
<evidence type="ECO:0000256" key="1">
    <source>
        <dbReference type="ARBA" id="ARBA00023015"/>
    </source>
</evidence>
<dbReference type="SMART" id="SM00342">
    <property type="entry name" value="HTH_ARAC"/>
    <property type="match status" value="1"/>
</dbReference>
<accession>A0ABR9XJ56</accession>
<evidence type="ECO:0000313" key="6">
    <source>
        <dbReference type="Proteomes" id="UP000632774"/>
    </source>
</evidence>
<dbReference type="InterPro" id="IPR018062">
    <property type="entry name" value="HTH_AraC-typ_CS"/>
</dbReference>
<dbReference type="Proteomes" id="UP000632774">
    <property type="component" value="Unassembled WGS sequence"/>
</dbReference>
<name>A0ABR9XJ56_9SPHI</name>
<dbReference type="PROSITE" id="PS01124">
    <property type="entry name" value="HTH_ARAC_FAMILY_2"/>
    <property type="match status" value="1"/>
</dbReference>